<keyword evidence="4" id="KW-1185">Reference proteome</keyword>
<evidence type="ECO:0000256" key="2">
    <source>
        <dbReference type="SAM" id="MobiDB-lite"/>
    </source>
</evidence>
<accession>A0A2T3AW44</accession>
<organism evidence="3 4">
    <name type="scientific">Amorphotheca resinae ATCC 22711</name>
    <dbReference type="NCBI Taxonomy" id="857342"/>
    <lineage>
        <taxon>Eukaryota</taxon>
        <taxon>Fungi</taxon>
        <taxon>Dikarya</taxon>
        <taxon>Ascomycota</taxon>
        <taxon>Pezizomycotina</taxon>
        <taxon>Leotiomycetes</taxon>
        <taxon>Helotiales</taxon>
        <taxon>Amorphothecaceae</taxon>
        <taxon>Amorphotheca</taxon>
    </lineage>
</organism>
<dbReference type="AlphaFoldDB" id="A0A2T3AW44"/>
<evidence type="ECO:0000313" key="4">
    <source>
        <dbReference type="Proteomes" id="UP000241818"/>
    </source>
</evidence>
<feature type="region of interest" description="Disordered" evidence="2">
    <location>
        <begin position="400"/>
        <end position="432"/>
    </location>
</feature>
<gene>
    <name evidence="3" type="ORF">M430DRAFT_20805</name>
</gene>
<feature type="region of interest" description="Disordered" evidence="2">
    <location>
        <begin position="156"/>
        <end position="185"/>
    </location>
</feature>
<name>A0A2T3AW44_AMORE</name>
<evidence type="ECO:0000313" key="3">
    <source>
        <dbReference type="EMBL" id="PSS12888.1"/>
    </source>
</evidence>
<reference evidence="3 4" key="1">
    <citation type="journal article" date="2018" name="New Phytol.">
        <title>Comparative genomics and transcriptomics depict ericoid mycorrhizal fungi as versatile saprotrophs and plant mutualists.</title>
        <authorList>
            <person name="Martino E."/>
            <person name="Morin E."/>
            <person name="Grelet G.A."/>
            <person name="Kuo A."/>
            <person name="Kohler A."/>
            <person name="Daghino S."/>
            <person name="Barry K.W."/>
            <person name="Cichocki N."/>
            <person name="Clum A."/>
            <person name="Dockter R.B."/>
            <person name="Hainaut M."/>
            <person name="Kuo R.C."/>
            <person name="LaButti K."/>
            <person name="Lindahl B.D."/>
            <person name="Lindquist E.A."/>
            <person name="Lipzen A."/>
            <person name="Khouja H.R."/>
            <person name="Magnuson J."/>
            <person name="Murat C."/>
            <person name="Ohm R.A."/>
            <person name="Singer S.W."/>
            <person name="Spatafora J.W."/>
            <person name="Wang M."/>
            <person name="Veneault-Fourrey C."/>
            <person name="Henrissat B."/>
            <person name="Grigoriev I.V."/>
            <person name="Martin F.M."/>
            <person name="Perotto S."/>
        </authorList>
    </citation>
    <scope>NUCLEOTIDE SEQUENCE [LARGE SCALE GENOMIC DNA]</scope>
    <source>
        <strain evidence="3 4">ATCC 22711</strain>
    </source>
</reference>
<sequence length="578" mass="63229">MLPNLTLPSIPEEPDMGNGDQNCNSVCGHTINPPSDSGSTNPTEVRIAPKEIMRSFYPSFSEELTDAQVPAYVRSLGAKVDKLIAALEAAKLEVAEAKMKHCNCNIGSSNDKTRKTTMDVCIVSSTPEVEMAKKGAKKEEDVHPALEKSEVNIPPSKICKTDASKRSTRCQSNEASKETGPHMPEIENTSVLGLSLSTLITSHFGNLRKSIAMVNENVVGMLKTQDFMMVEASFNADGDMITTMKSQRDVDLAQWNRDVERMTKDWENKLIKETHNLGYLQRLWKDFEPPSDINTNQPSTHPQSSATMCTGRRGEYSACGHQVLALIVKCNKPDCILWMLSCTNKIDKLEGHCPACFSNLHGSGGTQMAKVLDSVGDLGVKLDKLTLVVEEMLKEKIDDGKTDGHLAEAKPGVHGDTEGSTSQELNTKDSDKIGGLGLKMDMQIATTGCEKFNADIKTVNNWAKGGVRDKAEGSAENQKSGTNDSDKTPEIDLSVSMKFGKNFEKLKAGIKRVNHNWHQLTAKTEADVLAGNLDQNALAANEQLHTLEKAWEAAVEREFKQAEEDMASIDIRMVGSSV</sequence>
<dbReference type="InParanoid" id="A0A2T3AW44"/>
<keyword evidence="1" id="KW-0175">Coiled coil</keyword>
<dbReference type="RefSeq" id="XP_024718879.1">
    <property type="nucleotide sequence ID" value="XM_024864372.1"/>
</dbReference>
<feature type="region of interest" description="Disordered" evidence="2">
    <location>
        <begin position="1"/>
        <end position="20"/>
    </location>
</feature>
<evidence type="ECO:0000256" key="1">
    <source>
        <dbReference type="SAM" id="Coils"/>
    </source>
</evidence>
<feature type="compositionally biased region" description="Basic and acidic residues" evidence="2">
    <location>
        <begin position="400"/>
        <end position="417"/>
    </location>
</feature>
<dbReference type="EMBL" id="KZ679014">
    <property type="protein sequence ID" value="PSS12888.1"/>
    <property type="molecule type" value="Genomic_DNA"/>
</dbReference>
<feature type="coiled-coil region" evidence="1">
    <location>
        <begin position="73"/>
        <end position="100"/>
    </location>
</feature>
<dbReference type="GeneID" id="36572453"/>
<dbReference type="Proteomes" id="UP000241818">
    <property type="component" value="Unassembled WGS sequence"/>
</dbReference>
<protein>
    <submittedName>
        <fullName evidence="3">Uncharacterized protein</fullName>
    </submittedName>
</protein>
<feature type="region of interest" description="Disordered" evidence="2">
    <location>
        <begin position="467"/>
        <end position="490"/>
    </location>
</feature>
<proteinExistence type="predicted"/>